<evidence type="ECO:0000256" key="1">
    <source>
        <dbReference type="SAM" id="Phobius"/>
    </source>
</evidence>
<keyword evidence="1" id="KW-0812">Transmembrane</keyword>
<evidence type="ECO:0000313" key="3">
    <source>
        <dbReference type="Proteomes" id="UP001231941"/>
    </source>
</evidence>
<keyword evidence="1" id="KW-1133">Transmembrane helix</keyword>
<proteinExistence type="predicted"/>
<feature type="transmembrane region" description="Helical" evidence="1">
    <location>
        <begin position="18"/>
        <end position="40"/>
    </location>
</feature>
<dbReference type="Proteomes" id="UP001231941">
    <property type="component" value="Unassembled WGS sequence"/>
</dbReference>
<sequence>MQTINLLPYHKKISRSTIILVIFIMIIYFISLPIMVYISITYHNKVERLSNEMHQLELDLEIFLNNHAGEIDENNVNQSTSAFHKLELQSQNSFKLFQTLNELKKKNPSLRMLGLANQDETDYILTFQFLDGNLRMILNELKLIEKYEIIDHLEIKEMTIETMKDQAIETEIKSTLGTARIEVLTQEN</sequence>
<comment type="caution">
    <text evidence="2">The sequence shown here is derived from an EMBL/GenBank/DDBJ whole genome shotgun (WGS) entry which is preliminary data.</text>
</comment>
<dbReference type="RefSeq" id="WP_305991331.1">
    <property type="nucleotide sequence ID" value="NZ_JAVAMP010000002.1"/>
</dbReference>
<reference evidence="2 3" key="1">
    <citation type="submission" date="2023-08" db="EMBL/GenBank/DDBJ databases">
        <authorList>
            <person name="Park J.-S."/>
        </authorList>
    </citation>
    <scope>NUCLEOTIDE SEQUENCE [LARGE SCALE GENOMIC DNA]</scope>
    <source>
        <strain evidence="2 3">2205SS18-9</strain>
    </source>
</reference>
<gene>
    <name evidence="2" type="ORF">Q5Y73_07980</name>
</gene>
<keyword evidence="1" id="KW-0472">Membrane</keyword>
<dbReference type="EMBL" id="JAVAMP010000002">
    <property type="protein sequence ID" value="MDP5274040.1"/>
    <property type="molecule type" value="Genomic_DNA"/>
</dbReference>
<name>A0ABT9IXI3_9BACL</name>
<organism evidence="2 3">
    <name type="scientific">Chengkuizengella axinellae</name>
    <dbReference type="NCBI Taxonomy" id="3064388"/>
    <lineage>
        <taxon>Bacteria</taxon>
        <taxon>Bacillati</taxon>
        <taxon>Bacillota</taxon>
        <taxon>Bacilli</taxon>
        <taxon>Bacillales</taxon>
        <taxon>Paenibacillaceae</taxon>
        <taxon>Chengkuizengella</taxon>
    </lineage>
</organism>
<protein>
    <submittedName>
        <fullName evidence="2">Uncharacterized protein</fullName>
    </submittedName>
</protein>
<accession>A0ABT9IXI3</accession>
<evidence type="ECO:0000313" key="2">
    <source>
        <dbReference type="EMBL" id="MDP5274040.1"/>
    </source>
</evidence>
<keyword evidence="3" id="KW-1185">Reference proteome</keyword>